<organism evidence="1 2">
    <name type="scientific">Prevotella jejuni</name>
    <dbReference type="NCBI Taxonomy" id="1177574"/>
    <lineage>
        <taxon>Bacteria</taxon>
        <taxon>Pseudomonadati</taxon>
        <taxon>Bacteroidota</taxon>
        <taxon>Bacteroidia</taxon>
        <taxon>Bacteroidales</taxon>
        <taxon>Prevotellaceae</taxon>
        <taxon>Prevotella</taxon>
    </lineage>
</organism>
<accession>A0A2K9HAR2</accession>
<dbReference type="GeneID" id="94027841"/>
<comment type="caution">
    <text evidence="1">The sequence shown here is derived from an EMBL/GenBank/DDBJ whole genome shotgun (WGS) entry which is preliminary data.</text>
</comment>
<dbReference type="AlphaFoldDB" id="A0A2K9HAR2"/>
<evidence type="ECO:0000313" key="1">
    <source>
        <dbReference type="EMBL" id="SNR64297.1"/>
    </source>
</evidence>
<gene>
    <name evidence="1" type="ORF">SAMN06265364_102128</name>
</gene>
<dbReference type="Proteomes" id="UP000198427">
    <property type="component" value="Unassembled WGS sequence"/>
</dbReference>
<reference evidence="1 2" key="1">
    <citation type="submission" date="2017-06" db="EMBL/GenBank/DDBJ databases">
        <authorList>
            <person name="Varghese N."/>
            <person name="Submissions S."/>
        </authorList>
    </citation>
    <scope>NUCLEOTIDE SEQUENCE [LARGE SCALE GENOMIC DNA]</scope>
    <source>
        <strain evidence="1 2">DSM 26989</strain>
    </source>
</reference>
<dbReference type="EMBL" id="FZNZ01000002">
    <property type="protein sequence ID" value="SNR64297.1"/>
    <property type="molecule type" value="Genomic_DNA"/>
</dbReference>
<proteinExistence type="predicted"/>
<dbReference type="RefSeq" id="WP_089365370.1">
    <property type="nucleotide sequence ID" value="NZ_CAUTTV010000008.1"/>
</dbReference>
<keyword evidence="2" id="KW-1185">Reference proteome</keyword>
<dbReference type="KEGG" id="pje:CRM71_00095"/>
<protein>
    <submittedName>
        <fullName evidence="1">Uncharacterized protein</fullName>
    </submittedName>
</protein>
<sequence length="99" mass="11659">MKDLKYYTCIYDSDNIELYFLEESGSCSLVMKEFRNNYDRFYEAIIATGDALTLTDYPSSDDELSLTERVSFLFGTQNGYCRFVRMCEKQGFEVKDITW</sequence>
<evidence type="ECO:0000313" key="2">
    <source>
        <dbReference type="Proteomes" id="UP000198427"/>
    </source>
</evidence>
<name>A0A2K9HAR2_9BACT</name>